<evidence type="ECO:0000313" key="2">
    <source>
        <dbReference type="EMBL" id="PIC21742.1"/>
    </source>
</evidence>
<evidence type="ECO:0000313" key="3">
    <source>
        <dbReference type="Proteomes" id="UP000230233"/>
    </source>
</evidence>
<name>A0A2G5T3E8_9PELO</name>
<reference evidence="3" key="1">
    <citation type="submission" date="2017-10" db="EMBL/GenBank/DDBJ databases">
        <title>Rapid genome shrinkage in a self-fertile nematode reveals novel sperm competition proteins.</title>
        <authorList>
            <person name="Yin D."/>
            <person name="Schwarz E.M."/>
            <person name="Thomas C.G."/>
            <person name="Felde R.L."/>
            <person name="Korf I.F."/>
            <person name="Cutter A.D."/>
            <person name="Schartner C.M."/>
            <person name="Ralston E.J."/>
            <person name="Meyer B.J."/>
            <person name="Haag E.S."/>
        </authorList>
    </citation>
    <scope>NUCLEOTIDE SEQUENCE [LARGE SCALE GENOMIC DNA]</scope>
    <source>
        <strain evidence="3">JU1422</strain>
    </source>
</reference>
<dbReference type="InterPro" id="IPR011333">
    <property type="entry name" value="SKP1/BTB/POZ_sf"/>
</dbReference>
<dbReference type="PANTHER" id="PTHR22743">
    <property type="entry name" value="MEPRIN/TRAF-LIKE MATH FAMILY-C.ELEGANS"/>
    <property type="match status" value="1"/>
</dbReference>
<protein>
    <recommendedName>
        <fullName evidence="1">BTB domain-containing protein</fullName>
    </recommendedName>
</protein>
<gene>
    <name evidence="2" type="primary">Cnig_chr_X.g26468</name>
    <name evidence="2" type="ORF">B9Z55_026468</name>
</gene>
<dbReference type="SUPFAM" id="SSF54695">
    <property type="entry name" value="POZ domain"/>
    <property type="match status" value="1"/>
</dbReference>
<organism evidence="2 3">
    <name type="scientific">Caenorhabditis nigoni</name>
    <dbReference type="NCBI Taxonomy" id="1611254"/>
    <lineage>
        <taxon>Eukaryota</taxon>
        <taxon>Metazoa</taxon>
        <taxon>Ecdysozoa</taxon>
        <taxon>Nematoda</taxon>
        <taxon>Chromadorea</taxon>
        <taxon>Rhabditida</taxon>
        <taxon>Rhabditina</taxon>
        <taxon>Rhabditomorpha</taxon>
        <taxon>Rhabditoidea</taxon>
        <taxon>Rhabditidae</taxon>
        <taxon>Peloderinae</taxon>
        <taxon>Caenorhabditis</taxon>
    </lineage>
</organism>
<evidence type="ECO:0000259" key="1">
    <source>
        <dbReference type="PROSITE" id="PS50097"/>
    </source>
</evidence>
<dbReference type="SMART" id="SM00225">
    <property type="entry name" value="BTB"/>
    <property type="match status" value="1"/>
</dbReference>
<keyword evidence="3" id="KW-1185">Reference proteome</keyword>
<dbReference type="CDD" id="cd18186">
    <property type="entry name" value="BTB_POZ_ZBTB_KLHL-like"/>
    <property type="match status" value="1"/>
</dbReference>
<dbReference type="Gene3D" id="3.30.710.10">
    <property type="entry name" value="Potassium Channel Kv1.1, Chain A"/>
    <property type="match status" value="1"/>
</dbReference>
<feature type="domain" description="BTB" evidence="1">
    <location>
        <begin position="46"/>
        <end position="105"/>
    </location>
</feature>
<comment type="caution">
    <text evidence="2">The sequence shown here is derived from an EMBL/GenBank/DDBJ whole genome shotgun (WGS) entry which is preliminary data.</text>
</comment>
<dbReference type="InterPro" id="IPR000210">
    <property type="entry name" value="BTB/POZ_dom"/>
</dbReference>
<dbReference type="PANTHER" id="PTHR22743:SF165">
    <property type="entry name" value="BTB AND MATH DOMAIN CONTAINING-RELATED"/>
    <property type="match status" value="1"/>
</dbReference>
<dbReference type="AlphaFoldDB" id="A0A2G5T3E8"/>
<dbReference type="InterPro" id="IPR052664">
    <property type="entry name" value="BTB-MATH_domain_protein"/>
</dbReference>
<dbReference type="Pfam" id="PF00651">
    <property type="entry name" value="BTB"/>
    <property type="match status" value="1"/>
</dbReference>
<dbReference type="Proteomes" id="UP000230233">
    <property type="component" value="Chromosome X"/>
</dbReference>
<dbReference type="OrthoDB" id="6018035at2759"/>
<accession>A0A2G5T3E8</accession>
<proteinExistence type="predicted"/>
<sequence>MYRRQAMYNEKKDNNLTVELEVEILKMTGFGKKKSRQFDESQIEFSDLILIVQNTKFYVLKMYLALQSSLFKYLFCEEYNVPENAEIELTEIEADDFHNFLELIHGESSFDDGTVSGILYLADMLEAPTAIRRCEKFLLKDSQKSVVQKLQLALRYNLDDLKNNCLSDVTEITDIELIMTAKLPEMDLSTSQALLKKIIDFSNA</sequence>
<dbReference type="PROSITE" id="PS50097">
    <property type="entry name" value="BTB"/>
    <property type="match status" value="1"/>
</dbReference>
<dbReference type="EMBL" id="PDUG01000006">
    <property type="protein sequence ID" value="PIC21742.1"/>
    <property type="molecule type" value="Genomic_DNA"/>
</dbReference>